<accession>A0A7Y6TVI4</accession>
<evidence type="ECO:0000313" key="2">
    <source>
        <dbReference type="Proteomes" id="UP000529637"/>
    </source>
</evidence>
<dbReference type="Gene3D" id="3.10.20.520">
    <property type="entry name" value="Phenylacetic acid degradation B"/>
    <property type="match status" value="1"/>
</dbReference>
<name>A0A7Y6TVI4_9BURK</name>
<evidence type="ECO:0000313" key="1">
    <source>
        <dbReference type="EMBL" id="NUZ04967.1"/>
    </source>
</evidence>
<proteinExistence type="predicted"/>
<dbReference type="PIRSF" id="PIRSF030200">
    <property type="entry name" value="PaaB"/>
    <property type="match status" value="1"/>
</dbReference>
<comment type="caution">
    <text evidence="1">The sequence shown here is derived from an EMBL/GenBank/DDBJ whole genome shotgun (WGS) entry which is preliminary data.</text>
</comment>
<dbReference type="Pfam" id="PF06243">
    <property type="entry name" value="PaaB"/>
    <property type="match status" value="1"/>
</dbReference>
<reference evidence="1 2" key="1">
    <citation type="submission" date="2020-06" db="EMBL/GenBank/DDBJ databases">
        <title>Schlegella sp. ID0723 isolated from air conditioner.</title>
        <authorList>
            <person name="Kim D.Y."/>
            <person name="Kim D.-U."/>
        </authorList>
    </citation>
    <scope>NUCLEOTIDE SEQUENCE [LARGE SCALE GENOMIC DNA]</scope>
    <source>
        <strain evidence="1 2">ID0723</strain>
    </source>
</reference>
<dbReference type="AlphaFoldDB" id="A0A7Y6TVI4"/>
<dbReference type="InterPro" id="IPR009359">
    <property type="entry name" value="PaaB"/>
</dbReference>
<dbReference type="InterPro" id="IPR038693">
    <property type="entry name" value="PaaB_sf"/>
</dbReference>
<dbReference type="EMBL" id="JABWMJ010000002">
    <property type="protein sequence ID" value="NUZ04967.1"/>
    <property type="molecule type" value="Genomic_DNA"/>
</dbReference>
<dbReference type="NCBIfam" id="TIGR02157">
    <property type="entry name" value="PA_CoA_Oxy2"/>
    <property type="match status" value="1"/>
</dbReference>
<dbReference type="GO" id="GO:0097266">
    <property type="term" value="F:phenylacetyl-CoA 1,2-epoxidase activity"/>
    <property type="evidence" value="ECO:0007669"/>
    <property type="project" value="UniProtKB-EC"/>
</dbReference>
<dbReference type="Proteomes" id="UP000529637">
    <property type="component" value="Unassembled WGS sequence"/>
</dbReference>
<keyword evidence="1" id="KW-0560">Oxidoreductase</keyword>
<sequence length="107" mass="11937">MPGPPAEPVGKPAGRPEWPLWEVFVRSKAGLDHKHCGSLHAADPAMAIQLARDVYTRRQEGVSVWVVRSDQIVASDPGEKAAYFDPMEDKVYRHPTFYELPAAVDHM</sequence>
<organism evidence="1 2">
    <name type="scientific">Piscinibacter koreensis</name>
    <dbReference type="NCBI Taxonomy" id="2742824"/>
    <lineage>
        <taxon>Bacteria</taxon>
        <taxon>Pseudomonadati</taxon>
        <taxon>Pseudomonadota</taxon>
        <taxon>Betaproteobacteria</taxon>
        <taxon>Burkholderiales</taxon>
        <taxon>Sphaerotilaceae</taxon>
        <taxon>Piscinibacter</taxon>
    </lineage>
</organism>
<dbReference type="EC" id="1.14.13.149" evidence="1"/>
<gene>
    <name evidence="1" type="primary">paaB</name>
    <name evidence="1" type="ORF">HQN59_04245</name>
</gene>
<protein>
    <submittedName>
        <fullName evidence="1">1,2-phenylacetyl-CoA epoxidase subunit B</fullName>
        <ecNumber evidence="1">1.14.13.149</ecNumber>
    </submittedName>
</protein>
<keyword evidence="2" id="KW-1185">Reference proteome</keyword>